<dbReference type="Pfam" id="PF23082">
    <property type="entry name" value="Myb_DNA-binding_2"/>
    <property type="match status" value="1"/>
</dbReference>
<dbReference type="PROSITE" id="PS50090">
    <property type="entry name" value="MYB_LIKE"/>
    <property type="match status" value="2"/>
</dbReference>
<feature type="domain" description="J" evidence="3">
    <location>
        <begin position="99"/>
        <end position="165"/>
    </location>
</feature>
<dbReference type="EMBL" id="JALLPB020000294">
    <property type="protein sequence ID" value="KAL3810892.1"/>
    <property type="molecule type" value="Genomic_DNA"/>
</dbReference>
<evidence type="ECO:0000313" key="5">
    <source>
        <dbReference type="EMBL" id="KAL3810892.1"/>
    </source>
</evidence>
<keyword evidence="1" id="KW-0175">Coiled coil</keyword>
<dbReference type="InterPro" id="IPR036869">
    <property type="entry name" value="J_dom_sf"/>
</dbReference>
<evidence type="ECO:0000256" key="2">
    <source>
        <dbReference type="SAM" id="MobiDB-lite"/>
    </source>
</evidence>
<comment type="caution">
    <text evidence="5">The sequence shown here is derived from an EMBL/GenBank/DDBJ whole genome shotgun (WGS) entry which is preliminary data.</text>
</comment>
<dbReference type="Pfam" id="PF00249">
    <property type="entry name" value="Myb_DNA-binding"/>
    <property type="match status" value="1"/>
</dbReference>
<dbReference type="Pfam" id="PF00226">
    <property type="entry name" value="DnaJ"/>
    <property type="match status" value="1"/>
</dbReference>
<dbReference type="Gene3D" id="1.10.287.110">
    <property type="entry name" value="DnaJ domain"/>
    <property type="match status" value="1"/>
</dbReference>
<dbReference type="SMART" id="SM00271">
    <property type="entry name" value="DnaJ"/>
    <property type="match status" value="1"/>
</dbReference>
<feature type="coiled-coil region" evidence="1">
    <location>
        <begin position="293"/>
        <end position="411"/>
    </location>
</feature>
<keyword evidence="6" id="KW-1185">Reference proteome</keyword>
<evidence type="ECO:0008006" key="7">
    <source>
        <dbReference type="Google" id="ProtNLM"/>
    </source>
</evidence>
<dbReference type="InterPro" id="IPR001005">
    <property type="entry name" value="SANT/Myb"/>
</dbReference>
<dbReference type="CDD" id="cd06257">
    <property type="entry name" value="DnaJ"/>
    <property type="match status" value="1"/>
</dbReference>
<feature type="compositionally biased region" description="Low complexity" evidence="2">
    <location>
        <begin position="235"/>
        <end position="244"/>
    </location>
</feature>
<dbReference type="PANTHER" id="PTHR43999:SF1">
    <property type="entry name" value="DNAJ HOMOLOG SUBFAMILY C MEMBER 2"/>
    <property type="match status" value="1"/>
</dbReference>
<dbReference type="PRINTS" id="PR00625">
    <property type="entry name" value="JDOMAIN"/>
</dbReference>
<sequence>MPHPLITFVSGLDWPADDAELEDTFIQCAGRSYLAYESRLLDKRTFLHGSSCIASNASSVVDDNDDDDDAAGGGGGKGKSSKKEYDLLTMSDKKLKKLSYYQVLSRSLPMHATPDEIRRAYHRACLKYHPDKTGRDEEDEVFLLVKSAFDTLSDPMKRRSYDSTVDFDESIPREGVSEADFYNEYGPVFERNLRFASCNDPMNQVSGGGWDDGAGGGAPSASSSAKKGKNKKKANNASSSSSSSGPPPFGDDSTPLSQVHAFYDFWIHFDSWRDFTLRASTETEHDVDAADSRDEKRWMKQEIERKMKKMKKDEMARINLLVERAMAADPRLRREKERLINEKREREESKRKAEEEKALRERIEKEVRERQMAVKRAEEGEWIFIDIQLKKKDAKKIKEAEKKQLRKAKQLFRKLTMAAYQSMNPNDSCSTGNDAVWDDLEKMNDDIELLSEKLSVTELTSLNDILGGPEAVEEGSNVHVHVGALIEVRQCAIETAAGAERQSLIAIQRRNEARKEAADRAREAKMNKSSAPWSKEELGALAKAVKKYPPGGSNRWDAIALFVNNLCKLPDPRTKDECIEKYNSIASAVVAPSTMTTTSVADGSTGGDAIDSSTPWTEEQDALLQEMLRKYPADMEKNERWNSISKGVPGKTKKDCVQRFKAIRDAVRQGKN</sequence>
<gene>
    <name evidence="5" type="ORF">ACHAXA_009663</name>
</gene>
<evidence type="ECO:0000313" key="6">
    <source>
        <dbReference type="Proteomes" id="UP001530377"/>
    </source>
</evidence>
<feature type="domain" description="Myb-like" evidence="4">
    <location>
        <begin position="525"/>
        <end position="586"/>
    </location>
</feature>
<dbReference type="InterPro" id="IPR001623">
    <property type="entry name" value="DnaJ_domain"/>
</dbReference>
<accession>A0ABD3REV5</accession>
<dbReference type="InterPro" id="IPR044634">
    <property type="entry name" value="Zuotin/DnaJC2"/>
</dbReference>
<evidence type="ECO:0000259" key="3">
    <source>
        <dbReference type="PROSITE" id="PS50076"/>
    </source>
</evidence>
<dbReference type="InterPro" id="IPR009057">
    <property type="entry name" value="Homeodomain-like_sf"/>
</dbReference>
<feature type="domain" description="Myb-like" evidence="4">
    <location>
        <begin position="615"/>
        <end position="664"/>
    </location>
</feature>
<dbReference type="SUPFAM" id="SSF46689">
    <property type="entry name" value="Homeodomain-like"/>
    <property type="match status" value="2"/>
</dbReference>
<evidence type="ECO:0000259" key="4">
    <source>
        <dbReference type="PROSITE" id="PS50090"/>
    </source>
</evidence>
<protein>
    <recommendedName>
        <fullName evidence="7">DnaJ homolog subfamily C member 2</fullName>
    </recommendedName>
</protein>
<dbReference type="Pfam" id="PF21884">
    <property type="entry name" value="ZUO1-like_ZHD"/>
    <property type="match status" value="1"/>
</dbReference>
<name>A0ABD3REV5_9STRA</name>
<reference evidence="5 6" key="1">
    <citation type="submission" date="2024-10" db="EMBL/GenBank/DDBJ databases">
        <title>Updated reference genomes for cyclostephanoid diatoms.</title>
        <authorList>
            <person name="Roberts W.R."/>
            <person name="Alverson A.J."/>
        </authorList>
    </citation>
    <scope>NUCLEOTIDE SEQUENCE [LARGE SCALE GENOMIC DNA]</scope>
    <source>
        <strain evidence="5 6">AJA228-03</strain>
    </source>
</reference>
<dbReference type="Proteomes" id="UP001530377">
    <property type="component" value="Unassembled WGS sequence"/>
</dbReference>
<organism evidence="5 6">
    <name type="scientific">Cyclostephanos tholiformis</name>
    <dbReference type="NCBI Taxonomy" id="382380"/>
    <lineage>
        <taxon>Eukaryota</taxon>
        <taxon>Sar</taxon>
        <taxon>Stramenopiles</taxon>
        <taxon>Ochrophyta</taxon>
        <taxon>Bacillariophyta</taxon>
        <taxon>Coscinodiscophyceae</taxon>
        <taxon>Thalassiosirophycidae</taxon>
        <taxon>Stephanodiscales</taxon>
        <taxon>Stephanodiscaceae</taxon>
        <taxon>Cyclostephanos</taxon>
    </lineage>
</organism>
<feature type="region of interest" description="Disordered" evidence="2">
    <location>
        <begin position="206"/>
        <end position="253"/>
    </location>
</feature>
<dbReference type="AlphaFoldDB" id="A0ABD3REV5"/>
<dbReference type="SMART" id="SM00717">
    <property type="entry name" value="SANT"/>
    <property type="match status" value="2"/>
</dbReference>
<proteinExistence type="predicted"/>
<feature type="compositionally biased region" description="Gly residues" evidence="2">
    <location>
        <begin position="206"/>
        <end position="218"/>
    </location>
</feature>
<feature type="region of interest" description="Disordered" evidence="2">
    <location>
        <begin position="63"/>
        <end position="83"/>
    </location>
</feature>
<dbReference type="Gene3D" id="1.10.10.60">
    <property type="entry name" value="Homeodomain-like"/>
    <property type="match status" value="2"/>
</dbReference>
<dbReference type="PANTHER" id="PTHR43999">
    <property type="entry name" value="DNAJ HOMOLOG SUBFAMILY C MEMBER 2"/>
    <property type="match status" value="1"/>
</dbReference>
<dbReference type="CDD" id="cd00167">
    <property type="entry name" value="SANT"/>
    <property type="match status" value="2"/>
</dbReference>
<dbReference type="PROSITE" id="PS50076">
    <property type="entry name" value="DNAJ_2"/>
    <property type="match status" value="1"/>
</dbReference>
<dbReference type="InterPro" id="IPR054076">
    <property type="entry name" value="ZUO1-like_ZHD"/>
</dbReference>
<dbReference type="SUPFAM" id="SSF46565">
    <property type="entry name" value="Chaperone J-domain"/>
    <property type="match status" value="1"/>
</dbReference>
<evidence type="ECO:0000256" key="1">
    <source>
        <dbReference type="SAM" id="Coils"/>
    </source>
</evidence>